<evidence type="ECO:0000313" key="6">
    <source>
        <dbReference type="Proteomes" id="UP001461498"/>
    </source>
</evidence>
<dbReference type="PROSITE" id="PS50240">
    <property type="entry name" value="TRYPSIN_DOM"/>
    <property type="match status" value="1"/>
</dbReference>
<dbReference type="SUPFAM" id="SSF50494">
    <property type="entry name" value="Trypsin-like serine proteases"/>
    <property type="match status" value="1"/>
</dbReference>
<protein>
    <recommendedName>
        <fullName evidence="4">Peptidase S1 domain-containing protein</fullName>
    </recommendedName>
</protein>
<dbReference type="InterPro" id="IPR009003">
    <property type="entry name" value="Peptidase_S1_PA"/>
</dbReference>
<keyword evidence="1" id="KW-1015">Disulfide bond</keyword>
<evidence type="ECO:0000256" key="3">
    <source>
        <dbReference type="SAM" id="SignalP"/>
    </source>
</evidence>
<accession>A0AAW1CRG0</accession>
<dbReference type="InterPro" id="IPR051487">
    <property type="entry name" value="Ser/Thr_Proteases_Immune/Dev"/>
</dbReference>
<evidence type="ECO:0000256" key="2">
    <source>
        <dbReference type="ARBA" id="ARBA00024195"/>
    </source>
</evidence>
<dbReference type="AlphaFoldDB" id="A0AAW1CRG0"/>
<keyword evidence="3" id="KW-0732">Signal</keyword>
<evidence type="ECO:0000256" key="1">
    <source>
        <dbReference type="ARBA" id="ARBA00023157"/>
    </source>
</evidence>
<organism evidence="5 6">
    <name type="scientific">Rhynocoris fuscipes</name>
    <dbReference type="NCBI Taxonomy" id="488301"/>
    <lineage>
        <taxon>Eukaryota</taxon>
        <taxon>Metazoa</taxon>
        <taxon>Ecdysozoa</taxon>
        <taxon>Arthropoda</taxon>
        <taxon>Hexapoda</taxon>
        <taxon>Insecta</taxon>
        <taxon>Pterygota</taxon>
        <taxon>Neoptera</taxon>
        <taxon>Paraneoptera</taxon>
        <taxon>Hemiptera</taxon>
        <taxon>Heteroptera</taxon>
        <taxon>Panheteroptera</taxon>
        <taxon>Cimicomorpha</taxon>
        <taxon>Reduviidae</taxon>
        <taxon>Harpactorinae</taxon>
        <taxon>Harpactorini</taxon>
        <taxon>Rhynocoris</taxon>
    </lineage>
</organism>
<dbReference type="InterPro" id="IPR001254">
    <property type="entry name" value="Trypsin_dom"/>
</dbReference>
<dbReference type="PANTHER" id="PTHR24256">
    <property type="entry name" value="TRYPTASE-RELATED"/>
    <property type="match status" value="1"/>
</dbReference>
<dbReference type="GO" id="GO:0004252">
    <property type="term" value="F:serine-type endopeptidase activity"/>
    <property type="evidence" value="ECO:0007669"/>
    <property type="project" value="InterPro"/>
</dbReference>
<dbReference type="SMART" id="SM00020">
    <property type="entry name" value="Tryp_SPc"/>
    <property type="match status" value="1"/>
</dbReference>
<feature type="signal peptide" evidence="3">
    <location>
        <begin position="1"/>
        <end position="21"/>
    </location>
</feature>
<name>A0AAW1CRG0_9HEMI</name>
<comment type="similarity">
    <text evidence="2">Belongs to the peptidase S1 family. CLIP subfamily.</text>
</comment>
<feature type="domain" description="Peptidase S1" evidence="4">
    <location>
        <begin position="23"/>
        <end position="244"/>
    </location>
</feature>
<proteinExistence type="inferred from homology"/>
<dbReference type="Proteomes" id="UP001461498">
    <property type="component" value="Unassembled WGS sequence"/>
</dbReference>
<sequence length="244" mass="27790">MLLSVLILCFQFCLFFYHIACFNVNNSKSYGEQTSANEVPYVTLVTTESLHVWCIGALITEIYVITSARCVYTDKGFVEIIGSKLEHNLLIPCKFFVHPSYKNLTDFKSTSLYDIALAKLELKVRFNNYINIINIDKDPWLINEPERLCNVIGFNSIKTKYDTIRIGEFYAKYGPNQCKCIKSNYVTCLRTNTNGLCIGENGSLLVCKHKLIGIHSKRLPADICNNSKILHSVPECNNKFSDEI</sequence>
<comment type="caution">
    <text evidence="5">The sequence shown here is derived from an EMBL/GenBank/DDBJ whole genome shotgun (WGS) entry which is preliminary data.</text>
</comment>
<dbReference type="Pfam" id="PF00089">
    <property type="entry name" value="Trypsin"/>
    <property type="match status" value="1"/>
</dbReference>
<evidence type="ECO:0000313" key="5">
    <source>
        <dbReference type="EMBL" id="KAK9498840.1"/>
    </source>
</evidence>
<feature type="chain" id="PRO_5043418638" description="Peptidase S1 domain-containing protein" evidence="3">
    <location>
        <begin position="22"/>
        <end position="244"/>
    </location>
</feature>
<reference evidence="5 6" key="1">
    <citation type="submission" date="2022-12" db="EMBL/GenBank/DDBJ databases">
        <title>Chromosome-level genome assembly of true bugs.</title>
        <authorList>
            <person name="Ma L."/>
            <person name="Li H."/>
        </authorList>
    </citation>
    <scope>NUCLEOTIDE SEQUENCE [LARGE SCALE GENOMIC DNA]</scope>
    <source>
        <strain evidence="5">Lab_2022b</strain>
    </source>
</reference>
<evidence type="ECO:0000259" key="4">
    <source>
        <dbReference type="PROSITE" id="PS50240"/>
    </source>
</evidence>
<dbReference type="GO" id="GO:0006508">
    <property type="term" value="P:proteolysis"/>
    <property type="evidence" value="ECO:0007669"/>
    <property type="project" value="InterPro"/>
</dbReference>
<dbReference type="EMBL" id="JAPXFL010000012">
    <property type="protein sequence ID" value="KAK9498840.1"/>
    <property type="molecule type" value="Genomic_DNA"/>
</dbReference>
<dbReference type="InterPro" id="IPR043504">
    <property type="entry name" value="Peptidase_S1_PA_chymotrypsin"/>
</dbReference>
<keyword evidence="6" id="KW-1185">Reference proteome</keyword>
<gene>
    <name evidence="5" type="ORF">O3M35_003396</name>
</gene>
<dbReference type="Gene3D" id="2.40.10.10">
    <property type="entry name" value="Trypsin-like serine proteases"/>
    <property type="match status" value="1"/>
</dbReference>